<dbReference type="Gene3D" id="3.40.50.150">
    <property type="entry name" value="Vaccinia Virus protein VP39"/>
    <property type="match status" value="1"/>
</dbReference>
<gene>
    <name evidence="2" type="ORF">N1028_06795</name>
</gene>
<evidence type="ECO:0000259" key="1">
    <source>
        <dbReference type="Pfam" id="PF00535"/>
    </source>
</evidence>
<dbReference type="SUPFAM" id="SSF53448">
    <property type="entry name" value="Nucleotide-diphospho-sugar transferases"/>
    <property type="match status" value="1"/>
</dbReference>
<sequence length="633" mass="70704">MSDTTPELFHDDVFGHAYGLLKAHSRPTTGKADRAEAPAEAVHLDIGDAGAVMADSIQGELGLHYVALVGSEESAAALRSRGLEAHVGQLHGREADTELLHALVGDRRVHSISMIDNLSQSANPTGVLASVRSLMVEHQCELVLSVPNVTHWNVGFKLAFGLWDYTHEGLLDDSHFTFFSRSNLLKTLTVSGLRTFDAADVLREYSDQGFPEQHPALARGTELNAFLRQLRRQSGPDDTVNQFVWMCTASEPNPGTLTVATTEPERPFLSVVMRTQGTRIASMREAFLSLAGQDDTDFEVVVVGHRLGQTELKDVERAIEDNPAWLRDRVRLLKVDHGNRVIPLNLGFAASTGKYIAILDDDDVPFANWVSTFASLARDRPGAIARAVAVRQDIVSVSVLGRPGVRTEGPPERMFPGTFDFLEHLSYNSTPPVSVAFPRGPFHDLKIRFDETLETTEDWDYLMRVAAITGVASSPLVTSIYHWWKTGQSSRTDHSQEAWDKNHAAILRKLDETTMLLPYGVAKDVREWLSDRRSQQQRDLERDLRLMQHEQDTGQLQQERDRMLKLQRVTEILDSTSWRAAGVLRLPARLLRRGRSIKASTYLGATSGELDRVIHDLETSRSWTLTSVLRRRS</sequence>
<dbReference type="InterPro" id="IPR029063">
    <property type="entry name" value="SAM-dependent_MTases_sf"/>
</dbReference>
<protein>
    <submittedName>
        <fullName evidence="2">Glycosyltransferase family 2 protein</fullName>
    </submittedName>
</protein>
<feature type="domain" description="Glycosyltransferase 2-like" evidence="1">
    <location>
        <begin position="280"/>
        <end position="385"/>
    </location>
</feature>
<dbReference type="InterPro" id="IPR050834">
    <property type="entry name" value="Glycosyltransf_2"/>
</dbReference>
<dbReference type="InterPro" id="IPR001173">
    <property type="entry name" value="Glyco_trans_2-like"/>
</dbReference>
<dbReference type="CDD" id="cd00761">
    <property type="entry name" value="Glyco_tranf_GTA_type"/>
    <property type="match status" value="1"/>
</dbReference>
<comment type="caution">
    <text evidence="2">The sequence shown here is derived from an EMBL/GenBank/DDBJ whole genome shotgun (WGS) entry which is preliminary data.</text>
</comment>
<dbReference type="PANTHER" id="PTHR43685">
    <property type="entry name" value="GLYCOSYLTRANSFERASE"/>
    <property type="match status" value="1"/>
</dbReference>
<dbReference type="EMBL" id="JANLCK010000003">
    <property type="protein sequence ID" value="MCS5725601.1"/>
    <property type="molecule type" value="Genomic_DNA"/>
</dbReference>
<dbReference type="Gene3D" id="3.90.550.10">
    <property type="entry name" value="Spore Coat Polysaccharide Biosynthesis Protein SpsA, Chain A"/>
    <property type="match status" value="1"/>
</dbReference>
<accession>A0AA42BTW2</accession>
<dbReference type="Proteomes" id="UP001165587">
    <property type="component" value="Unassembled WGS sequence"/>
</dbReference>
<dbReference type="RefSeq" id="WP_259526124.1">
    <property type="nucleotide sequence ID" value="NZ_JANLCK010000003.1"/>
</dbReference>
<evidence type="ECO:0000313" key="3">
    <source>
        <dbReference type="Proteomes" id="UP001165587"/>
    </source>
</evidence>
<organism evidence="2 3">
    <name type="scientific">Herbiconiux oxytropis</name>
    <dbReference type="NCBI Taxonomy" id="2970915"/>
    <lineage>
        <taxon>Bacteria</taxon>
        <taxon>Bacillati</taxon>
        <taxon>Actinomycetota</taxon>
        <taxon>Actinomycetes</taxon>
        <taxon>Micrococcales</taxon>
        <taxon>Microbacteriaceae</taxon>
        <taxon>Herbiconiux</taxon>
    </lineage>
</organism>
<dbReference type="AlphaFoldDB" id="A0AA42BTW2"/>
<reference evidence="2" key="1">
    <citation type="submission" date="2022-08" db="EMBL/GenBank/DDBJ databases">
        <authorList>
            <person name="Deng Y."/>
            <person name="Han X.-F."/>
            <person name="Zhang Y.-Q."/>
        </authorList>
    </citation>
    <scope>NUCLEOTIDE SEQUENCE</scope>
    <source>
        <strain evidence="2">CPCC 203407</strain>
    </source>
</reference>
<evidence type="ECO:0000313" key="2">
    <source>
        <dbReference type="EMBL" id="MCS5725601.1"/>
    </source>
</evidence>
<dbReference type="InterPro" id="IPR029044">
    <property type="entry name" value="Nucleotide-diphossugar_trans"/>
</dbReference>
<dbReference type="PANTHER" id="PTHR43685:SF2">
    <property type="entry name" value="GLYCOSYLTRANSFERASE 2-LIKE DOMAIN-CONTAINING PROTEIN"/>
    <property type="match status" value="1"/>
</dbReference>
<dbReference type="Pfam" id="PF00535">
    <property type="entry name" value="Glycos_transf_2"/>
    <property type="match status" value="1"/>
</dbReference>
<proteinExistence type="predicted"/>
<name>A0AA42BTW2_9MICO</name>
<keyword evidence="3" id="KW-1185">Reference proteome</keyword>